<evidence type="ECO:0000256" key="2">
    <source>
        <dbReference type="ARBA" id="ARBA00022806"/>
    </source>
</evidence>
<evidence type="ECO:0000256" key="3">
    <source>
        <dbReference type="ARBA" id="ARBA00023125"/>
    </source>
</evidence>
<dbReference type="FunFam" id="3.40.50.300:FF:001793">
    <property type="entry name" value="TATA-binding protein-associated factor"/>
    <property type="match status" value="1"/>
</dbReference>
<feature type="domain" description="Helicase C-terminal" evidence="7">
    <location>
        <begin position="1512"/>
        <end position="1660"/>
    </location>
</feature>
<dbReference type="Pfam" id="PF12054">
    <property type="entry name" value="DUF3535"/>
    <property type="match status" value="1"/>
</dbReference>
<evidence type="ECO:0000313" key="11">
    <source>
        <dbReference type="Proteomes" id="UP000663870"/>
    </source>
</evidence>
<feature type="domain" description="Helicase ATP-binding" evidence="6">
    <location>
        <begin position="1172"/>
        <end position="1345"/>
    </location>
</feature>
<dbReference type="EMBL" id="CAJNOH010000002">
    <property type="protein sequence ID" value="CAF0724949.1"/>
    <property type="molecule type" value="Genomic_DNA"/>
</dbReference>
<keyword evidence="1" id="KW-0378">Hydrolase</keyword>
<dbReference type="Proteomes" id="UP000663870">
    <property type="component" value="Unassembled WGS sequence"/>
</dbReference>
<dbReference type="GO" id="GO:0005524">
    <property type="term" value="F:ATP binding"/>
    <property type="evidence" value="ECO:0007669"/>
    <property type="project" value="InterPro"/>
</dbReference>
<organism evidence="8 10">
    <name type="scientific">Rotaria sordida</name>
    <dbReference type="NCBI Taxonomy" id="392033"/>
    <lineage>
        <taxon>Eukaryota</taxon>
        <taxon>Metazoa</taxon>
        <taxon>Spiralia</taxon>
        <taxon>Gnathifera</taxon>
        <taxon>Rotifera</taxon>
        <taxon>Eurotatoria</taxon>
        <taxon>Bdelloidea</taxon>
        <taxon>Philodinida</taxon>
        <taxon>Philodinidae</taxon>
        <taxon>Rotaria</taxon>
    </lineage>
</organism>
<dbReference type="InterPro" id="IPR022707">
    <property type="entry name" value="Mot1_central_dom"/>
</dbReference>
<gene>
    <name evidence="9" type="ORF">JXQ802_LOCUS25066</name>
    <name evidence="8" type="ORF">PYM288_LOCUS489</name>
</gene>
<dbReference type="EMBL" id="CAJNOL010000832">
    <property type="protein sequence ID" value="CAF1213508.1"/>
    <property type="molecule type" value="Genomic_DNA"/>
</dbReference>
<evidence type="ECO:0008006" key="12">
    <source>
        <dbReference type="Google" id="ProtNLM"/>
    </source>
</evidence>
<dbReference type="GO" id="GO:0017025">
    <property type="term" value="F:TBP-class protein binding"/>
    <property type="evidence" value="ECO:0007669"/>
    <property type="project" value="InterPro"/>
</dbReference>
<dbReference type="InterPro" id="IPR049730">
    <property type="entry name" value="SNF2/RAD54-like_C"/>
</dbReference>
<dbReference type="InterPro" id="IPR027417">
    <property type="entry name" value="P-loop_NTPase"/>
</dbReference>
<proteinExistence type="predicted"/>
<dbReference type="CDD" id="cd18793">
    <property type="entry name" value="SF2_C_SNF"/>
    <property type="match status" value="1"/>
</dbReference>
<evidence type="ECO:0000313" key="9">
    <source>
        <dbReference type="EMBL" id="CAF1213508.1"/>
    </source>
</evidence>
<protein>
    <recommendedName>
        <fullName evidence="12">TATA-binding protein-associated factor 172</fullName>
    </recommendedName>
</protein>
<dbReference type="PANTHER" id="PTHR36498">
    <property type="entry name" value="TATA-BINDING PROTEIN-ASSOCIATED FACTOR 172"/>
    <property type="match status" value="1"/>
</dbReference>
<feature type="region of interest" description="Disordered" evidence="5">
    <location>
        <begin position="887"/>
        <end position="920"/>
    </location>
</feature>
<feature type="coiled-coil region" evidence="4">
    <location>
        <begin position="740"/>
        <end position="767"/>
    </location>
</feature>
<dbReference type="InterPro" id="IPR044972">
    <property type="entry name" value="Mot1"/>
</dbReference>
<dbReference type="GO" id="GO:0016887">
    <property type="term" value="F:ATP hydrolysis activity"/>
    <property type="evidence" value="ECO:0007669"/>
    <property type="project" value="InterPro"/>
</dbReference>
<evidence type="ECO:0000259" key="6">
    <source>
        <dbReference type="PROSITE" id="PS51192"/>
    </source>
</evidence>
<dbReference type="Gene3D" id="3.40.50.10810">
    <property type="entry name" value="Tandem AAA-ATPase domain"/>
    <property type="match status" value="1"/>
</dbReference>
<keyword evidence="2" id="KW-0067">ATP-binding</keyword>
<dbReference type="SMART" id="SM00487">
    <property type="entry name" value="DEXDc"/>
    <property type="match status" value="1"/>
</dbReference>
<dbReference type="PROSITE" id="PS51192">
    <property type="entry name" value="HELICASE_ATP_BIND_1"/>
    <property type="match status" value="1"/>
</dbReference>
<dbReference type="InterPro" id="IPR000330">
    <property type="entry name" value="SNF2_N"/>
</dbReference>
<dbReference type="PROSITE" id="PS51194">
    <property type="entry name" value="HELICASE_CTER"/>
    <property type="match status" value="1"/>
</dbReference>
<dbReference type="GO" id="GO:0003677">
    <property type="term" value="F:DNA binding"/>
    <property type="evidence" value="ECO:0007669"/>
    <property type="project" value="UniProtKB-KW"/>
</dbReference>
<dbReference type="PANTHER" id="PTHR36498:SF1">
    <property type="entry name" value="TATA-BINDING PROTEIN-ASSOCIATED FACTOR 172"/>
    <property type="match status" value="1"/>
</dbReference>
<dbReference type="SUPFAM" id="SSF52540">
    <property type="entry name" value="P-loop containing nucleoside triphosphate hydrolases"/>
    <property type="match status" value="2"/>
</dbReference>
<comment type="caution">
    <text evidence="8">The sequence shown here is derived from an EMBL/GenBank/DDBJ whole genome shotgun (WGS) entry which is preliminary data.</text>
</comment>
<name>A0A813MK15_9BILA</name>
<keyword evidence="4" id="KW-0175">Coiled coil</keyword>
<keyword evidence="11" id="KW-1185">Reference proteome</keyword>
<dbReference type="InterPro" id="IPR001650">
    <property type="entry name" value="Helicase_C-like"/>
</dbReference>
<sequence length="1735" mass="197938">MTSRLDRLLTLLGTGDSLAVKRSAATQIGQVVSTYPKEVEPILNKLKKYVIHSSWDVRIACGLTIELISKNISNEFFVLFNENLRYGLKLNSFNFNHVIANSSIFYLGARKIEEIGDYDGNVSVQKKFVRKEFNFGLQERLTGTDMPVEENDFKIESLNSYNSNVKCVSSADLQRFVFGEQYSIIEQDHSPEPTSSKRIKVSNSNDENEENRLRWPFNDFYNWLLEQIFQPSWEYRHGSVTILRDLLKGQQSLSISNEFYFQWLEDLSVRLLTLIILDRFADYVSDEVVAPIRETGAQTLSIICSCLHDQPQCSSLISILLHLLKHNGTWEIRHGALLTLKYTFNILKEIPNEMQIPCVQAVRQCLRDESDDVVSTAAATLLPLVTQYESVVLDCAPGLIGELISLLDSMDDLNSAASSIMNLLAKLLAANSAEKFKLSFAQVLPKIFPFCRHHTLPFRLAAIQTVMKIIEASQSKLNMCTSEELSVLEHTFRLLFERSILESDDKILTSIEQTWNILCQSNSIVRQCTFSSYQRWICLSVHPARVPINSTLLLNDEKTPQTTTILNNDDKRYLSSSTINNHQYLAMGFTVCHQDAPLEQDRTVIKCRRLAARLLGQLFIHYDQQQSNSVLNYITSLNYRSAVQRMVAGMITSEWGKNMIDFSINTNILQEHFHKALNETLYFDEIAPSFTKLKRDFTSFMYECARQRLCNPQSIESIALHSVDDIIELCDKVHSNIDSHIQLNGQKQNIRDEAQRIQNESETLALRSTAYLASACVYWHFLGDQLNPLIRPLMDALKKELDPQIQNDTAHAVADLIWQCTQRTTNPNPNGKIIKNLCNYVCADSDETPHITNSSRFTESTEILLNVNEGYNCTILRGIYTWQKTNSDDTTRNTLNRDSSVDSTPTPSSNSSTAKKFNFDSPNNNDYSRHGGECALSAICHRFGAELQSKLSDLYNRTVIDIEQFNDELCQTQSTADAQCLADTLQILTILIPHVHETILNNYLKLLPNLSRCLSSKYTVIRYLTARCIGILSIHKIEYVLQFIIDSILPKLTNTNMDTSYLQGPIETLYHVIDKQALNIIRYAKYLMLPCIQSMTHQDFYIRSTASNCFAVLIKYYALHNDDTTIEHTNGTENENFLEQLFDNKKMPVYHLPMTVKADIRPYQHDGINWLMFLKRYNLSCVLADDMGLGKTLQTICVLASDIVERKKENFEIRPSLVISPPTLTRHWTSEMNKFVSEDILRPLLYSGKNLAEREGLRNKYIQNPKEYTVIVASYDVIRSDIGFFSTIPFNYCVLDEGHVIRNSKTKLSKAIRQISAAHRLILSGTPIQNNALELWQLFDFLMPGYLGSEKQFIRRYQKPLLASSRDRDLEHGQLAMDVLHKQVKPFMLRRLKSDVLDDLPPKILQDYYCDLSSIQCMLYEDFANKTKEQVKYVDNDSTNQNGSSATGHVFKALQYLRKLCNHPALILTPEHPKWLNVQNELKESQISLNDIRLSGKLLALKELLIECGIGLSKDAVVSTHRALVFCQMKVMIDVIINQVLGTMDNVSYLRLDSSMNAIDRYNTVNLFNSDPSIDLLLLTTHIGGLGLNLTGADTVIFVEHDWNPSKDLQAMDRAHRIGQKKVVNVYRLITRNTIEEKIMNLQRFKTNLADTVLASDNNSSSLFNLEKDTNLIDLISLGDEAKGQSLLTDNSTKKGNTNKKQTLKSILDTFSEQVDNDDECYSGEYDVNKFIQQH</sequence>
<accession>A0A813MK15</accession>
<evidence type="ECO:0000256" key="5">
    <source>
        <dbReference type="SAM" id="MobiDB-lite"/>
    </source>
</evidence>
<dbReference type="SUPFAM" id="SSF48371">
    <property type="entry name" value="ARM repeat"/>
    <property type="match status" value="1"/>
</dbReference>
<dbReference type="SMART" id="SM00490">
    <property type="entry name" value="HELICc"/>
    <property type="match status" value="1"/>
</dbReference>
<dbReference type="InterPro" id="IPR014001">
    <property type="entry name" value="Helicase_ATP-bd"/>
</dbReference>
<evidence type="ECO:0000313" key="10">
    <source>
        <dbReference type="Proteomes" id="UP000663854"/>
    </source>
</evidence>
<feature type="compositionally biased region" description="Low complexity" evidence="5">
    <location>
        <begin position="901"/>
        <end position="913"/>
    </location>
</feature>
<dbReference type="GO" id="GO:0004386">
    <property type="term" value="F:helicase activity"/>
    <property type="evidence" value="ECO:0007669"/>
    <property type="project" value="UniProtKB-KW"/>
</dbReference>
<dbReference type="Gene3D" id="3.40.50.300">
    <property type="entry name" value="P-loop containing nucleotide triphosphate hydrolases"/>
    <property type="match status" value="1"/>
</dbReference>
<dbReference type="InterPro" id="IPR016024">
    <property type="entry name" value="ARM-type_fold"/>
</dbReference>
<dbReference type="InterPro" id="IPR038718">
    <property type="entry name" value="SNF2-like_sf"/>
</dbReference>
<reference evidence="8" key="1">
    <citation type="submission" date="2021-02" db="EMBL/GenBank/DDBJ databases">
        <authorList>
            <person name="Nowell W R."/>
        </authorList>
    </citation>
    <scope>NUCLEOTIDE SEQUENCE</scope>
</reference>
<evidence type="ECO:0000256" key="4">
    <source>
        <dbReference type="SAM" id="Coils"/>
    </source>
</evidence>
<dbReference type="Pfam" id="PF00176">
    <property type="entry name" value="SNF2-rel_dom"/>
    <property type="match status" value="1"/>
</dbReference>
<dbReference type="Gene3D" id="1.25.10.10">
    <property type="entry name" value="Leucine-rich Repeat Variant"/>
    <property type="match status" value="2"/>
</dbReference>
<evidence type="ECO:0000256" key="1">
    <source>
        <dbReference type="ARBA" id="ARBA00022801"/>
    </source>
</evidence>
<evidence type="ECO:0000313" key="8">
    <source>
        <dbReference type="EMBL" id="CAF0724949.1"/>
    </source>
</evidence>
<dbReference type="Proteomes" id="UP000663854">
    <property type="component" value="Unassembled WGS sequence"/>
</dbReference>
<dbReference type="InterPro" id="IPR011989">
    <property type="entry name" value="ARM-like"/>
</dbReference>
<dbReference type="Pfam" id="PF00271">
    <property type="entry name" value="Helicase_C"/>
    <property type="match status" value="1"/>
</dbReference>
<keyword evidence="3" id="KW-0238">DNA-binding</keyword>
<keyword evidence="2" id="KW-0547">Nucleotide-binding</keyword>
<keyword evidence="2" id="KW-0347">Helicase</keyword>
<evidence type="ECO:0000259" key="7">
    <source>
        <dbReference type="PROSITE" id="PS51194"/>
    </source>
</evidence>